<proteinExistence type="predicted"/>
<organism evidence="2 3">
    <name type="scientific">Lactococcus nasutitermitis</name>
    <dbReference type="NCBI Taxonomy" id="1652957"/>
    <lineage>
        <taxon>Bacteria</taxon>
        <taxon>Bacillati</taxon>
        <taxon>Bacillota</taxon>
        <taxon>Bacilli</taxon>
        <taxon>Lactobacillales</taxon>
        <taxon>Streptococcaceae</taxon>
        <taxon>Lactococcus</taxon>
    </lineage>
</organism>
<gene>
    <name evidence="2" type="ORF">ACFO26_01550</name>
</gene>
<dbReference type="RefSeq" id="WP_213534132.1">
    <property type="nucleotide sequence ID" value="NZ_BOVQ01000003.1"/>
</dbReference>
<comment type="caution">
    <text evidence="2">The sequence shown here is derived from an EMBL/GenBank/DDBJ whole genome shotgun (WGS) entry which is preliminary data.</text>
</comment>
<feature type="compositionally biased region" description="Basic and acidic residues" evidence="1">
    <location>
        <begin position="126"/>
        <end position="140"/>
    </location>
</feature>
<dbReference type="Proteomes" id="UP001595987">
    <property type="component" value="Unassembled WGS sequence"/>
</dbReference>
<keyword evidence="3" id="KW-1185">Reference proteome</keyword>
<name>A0ABV9JBY8_9LACT</name>
<feature type="region of interest" description="Disordered" evidence="1">
    <location>
        <begin position="121"/>
        <end position="140"/>
    </location>
</feature>
<accession>A0ABV9JBY8</accession>
<protein>
    <submittedName>
        <fullName evidence="2">Uncharacterized protein</fullName>
    </submittedName>
</protein>
<reference evidence="3" key="1">
    <citation type="journal article" date="2019" name="Int. J. Syst. Evol. Microbiol.">
        <title>The Global Catalogue of Microorganisms (GCM) 10K type strain sequencing project: providing services to taxonomists for standard genome sequencing and annotation.</title>
        <authorList>
            <consortium name="The Broad Institute Genomics Platform"/>
            <consortium name="The Broad Institute Genome Sequencing Center for Infectious Disease"/>
            <person name="Wu L."/>
            <person name="Ma J."/>
        </authorList>
    </citation>
    <scope>NUCLEOTIDE SEQUENCE [LARGE SCALE GENOMIC DNA]</scope>
    <source>
        <strain evidence="3">CCUG 63287</strain>
    </source>
</reference>
<evidence type="ECO:0000256" key="1">
    <source>
        <dbReference type="SAM" id="MobiDB-lite"/>
    </source>
</evidence>
<dbReference type="EMBL" id="JBHSGD010000001">
    <property type="protein sequence ID" value="MFC4651594.1"/>
    <property type="molecule type" value="Genomic_DNA"/>
</dbReference>
<evidence type="ECO:0000313" key="3">
    <source>
        <dbReference type="Proteomes" id="UP001595987"/>
    </source>
</evidence>
<sequence>MTITKDRYLYESKKSPDKKINLVCIFTDETIQLKGYNNKRTSPPYKRMQSLTEKAGHIKALNGLPFLGELEKQKNLTLYFFTYNEALQRLGPLLNGEYFPDFVQREYPKVEENKKKVKVQRLKQQKTKEPQDKHEKYIFE</sequence>
<evidence type="ECO:0000313" key="2">
    <source>
        <dbReference type="EMBL" id="MFC4651594.1"/>
    </source>
</evidence>